<dbReference type="PANTHER" id="PTHR35024">
    <property type="entry name" value="HYPOTHETICAL CYTOSOLIC PROTEIN"/>
    <property type="match status" value="1"/>
</dbReference>
<dbReference type="RefSeq" id="WP_137712421.1">
    <property type="nucleotide sequence ID" value="NZ_CP034035.1"/>
</dbReference>
<feature type="compositionally biased region" description="Basic and acidic residues" evidence="2">
    <location>
        <begin position="10"/>
        <end position="19"/>
    </location>
</feature>
<protein>
    <recommendedName>
        <fullName evidence="5">Polymer-forming cytoskeletal protein</fullName>
    </recommendedName>
</protein>
<dbReference type="AlphaFoldDB" id="A0A4P8QKI1"/>
<proteinExistence type="inferred from homology"/>
<reference evidence="3 4" key="1">
    <citation type="submission" date="2018-11" db="EMBL/GenBank/DDBJ databases">
        <title>Genome sequences of Brenneria nigrifluens and Brenneria rubrifaciens.</title>
        <authorList>
            <person name="Poret-Peterson A.T."/>
            <person name="McClean A.E."/>
            <person name="Kluepfel D.A."/>
        </authorList>
    </citation>
    <scope>NUCLEOTIDE SEQUENCE [LARGE SCALE GENOMIC DNA]</scope>
    <source>
        <strain evidence="3 4">6D370</strain>
    </source>
</reference>
<dbReference type="OrthoDB" id="5612117at2"/>
<dbReference type="PANTHER" id="PTHR35024:SF4">
    <property type="entry name" value="POLYMER-FORMING CYTOSKELETAL PROTEIN"/>
    <property type="match status" value="1"/>
</dbReference>
<accession>A0A4P8QKI1</accession>
<evidence type="ECO:0000313" key="4">
    <source>
        <dbReference type="Proteomes" id="UP000299580"/>
    </source>
</evidence>
<dbReference type="Proteomes" id="UP000299580">
    <property type="component" value="Chromosome"/>
</dbReference>
<dbReference type="Pfam" id="PF04519">
    <property type="entry name" value="Bactofilin"/>
    <property type="match status" value="1"/>
</dbReference>
<organism evidence="3 4">
    <name type="scientific">Brenneria rubrifaciens</name>
    <dbReference type="NCBI Taxonomy" id="55213"/>
    <lineage>
        <taxon>Bacteria</taxon>
        <taxon>Pseudomonadati</taxon>
        <taxon>Pseudomonadota</taxon>
        <taxon>Gammaproteobacteria</taxon>
        <taxon>Enterobacterales</taxon>
        <taxon>Pectobacteriaceae</taxon>
        <taxon>Brenneria</taxon>
    </lineage>
</organism>
<keyword evidence="4" id="KW-1185">Reference proteome</keyword>
<evidence type="ECO:0000256" key="1">
    <source>
        <dbReference type="ARBA" id="ARBA00044755"/>
    </source>
</evidence>
<dbReference type="KEGG" id="brb:EH207_01425"/>
<evidence type="ECO:0008006" key="5">
    <source>
        <dbReference type="Google" id="ProtNLM"/>
    </source>
</evidence>
<comment type="similarity">
    <text evidence="1">Belongs to the bactofilin family.</text>
</comment>
<dbReference type="EMBL" id="CP034035">
    <property type="protein sequence ID" value="QCR07338.1"/>
    <property type="molecule type" value="Genomic_DNA"/>
</dbReference>
<evidence type="ECO:0000313" key="3">
    <source>
        <dbReference type="EMBL" id="QCR07338.1"/>
    </source>
</evidence>
<name>A0A4P8QKI1_9GAMM</name>
<gene>
    <name evidence="3" type="ORF">EH207_01425</name>
</gene>
<evidence type="ECO:0000256" key="2">
    <source>
        <dbReference type="SAM" id="MobiDB-lite"/>
    </source>
</evidence>
<sequence length="172" mass="18445">MFSFNRNKKSSAEPQERSELNSPAELVNSVSPARVRKDTFISQGTRLEGSLAADGNITVEGDIEGDVQCNNTIKVEHTGKVTGELTSQQIIINGHVEGRIYASSVAILAQGKVVGNIFSHEFSIEKGGIFTGQSNPLEPEPRGQETLAYAEKTDDLTESGNIMALVENGPLA</sequence>
<dbReference type="InterPro" id="IPR007607">
    <property type="entry name" value="BacA/B"/>
</dbReference>
<feature type="region of interest" description="Disordered" evidence="2">
    <location>
        <begin position="1"/>
        <end position="27"/>
    </location>
</feature>